<protein>
    <submittedName>
        <fullName evidence="1">Cytochrome P450</fullName>
    </submittedName>
</protein>
<dbReference type="InterPro" id="IPR036396">
    <property type="entry name" value="Cyt_P450_sf"/>
</dbReference>
<dbReference type="InterPro" id="IPR001128">
    <property type="entry name" value="Cyt_P450"/>
</dbReference>
<dbReference type="OrthoDB" id="1470350at2759"/>
<dbReference type="GO" id="GO:0005506">
    <property type="term" value="F:iron ion binding"/>
    <property type="evidence" value="ECO:0007669"/>
    <property type="project" value="InterPro"/>
</dbReference>
<evidence type="ECO:0000313" key="1">
    <source>
        <dbReference type="EMBL" id="KAF2642051.1"/>
    </source>
</evidence>
<organism evidence="1 2">
    <name type="scientific">Massarina eburnea CBS 473.64</name>
    <dbReference type="NCBI Taxonomy" id="1395130"/>
    <lineage>
        <taxon>Eukaryota</taxon>
        <taxon>Fungi</taxon>
        <taxon>Dikarya</taxon>
        <taxon>Ascomycota</taxon>
        <taxon>Pezizomycotina</taxon>
        <taxon>Dothideomycetes</taxon>
        <taxon>Pleosporomycetidae</taxon>
        <taxon>Pleosporales</taxon>
        <taxon>Massarineae</taxon>
        <taxon>Massarinaceae</taxon>
        <taxon>Massarina</taxon>
    </lineage>
</organism>
<gene>
    <name evidence="1" type="ORF">P280DRAFT_360396</name>
</gene>
<accession>A0A6A6S4L5</accession>
<sequence length="164" mass="18051">SCFSAMLSYLTHNRQVYENIAQEIRSVFSAPEKVIPGARLNPCTYARACIQKTLRLAPPGPSELPPVVLRGGMTIEGNYYPVGTIVGTATWANGHSDEVFGDAELYHAEGWIVSPESGVSTHDVSRLKEVFHPFLKGPGSYLGQHLALMELMMVLGRTLLRMDF</sequence>
<dbReference type="AlphaFoldDB" id="A0A6A6S4L5"/>
<reference evidence="1" key="1">
    <citation type="journal article" date="2020" name="Stud. Mycol.">
        <title>101 Dothideomycetes genomes: a test case for predicting lifestyles and emergence of pathogens.</title>
        <authorList>
            <person name="Haridas S."/>
            <person name="Albert R."/>
            <person name="Binder M."/>
            <person name="Bloem J."/>
            <person name="Labutti K."/>
            <person name="Salamov A."/>
            <person name="Andreopoulos B."/>
            <person name="Baker S."/>
            <person name="Barry K."/>
            <person name="Bills G."/>
            <person name="Bluhm B."/>
            <person name="Cannon C."/>
            <person name="Castanera R."/>
            <person name="Culley D."/>
            <person name="Daum C."/>
            <person name="Ezra D."/>
            <person name="Gonzalez J."/>
            <person name="Henrissat B."/>
            <person name="Kuo A."/>
            <person name="Liang C."/>
            <person name="Lipzen A."/>
            <person name="Lutzoni F."/>
            <person name="Magnuson J."/>
            <person name="Mondo S."/>
            <person name="Nolan M."/>
            <person name="Ohm R."/>
            <person name="Pangilinan J."/>
            <person name="Park H.-J."/>
            <person name="Ramirez L."/>
            <person name="Alfaro M."/>
            <person name="Sun H."/>
            <person name="Tritt A."/>
            <person name="Yoshinaga Y."/>
            <person name="Zwiers L.-H."/>
            <person name="Turgeon B."/>
            <person name="Goodwin S."/>
            <person name="Spatafora J."/>
            <person name="Crous P."/>
            <person name="Grigoriev I."/>
        </authorList>
    </citation>
    <scope>NUCLEOTIDE SEQUENCE</scope>
    <source>
        <strain evidence="1">CBS 473.64</strain>
    </source>
</reference>
<name>A0A6A6S4L5_9PLEO</name>
<proteinExistence type="predicted"/>
<dbReference type="PANTHER" id="PTHR24305">
    <property type="entry name" value="CYTOCHROME P450"/>
    <property type="match status" value="1"/>
</dbReference>
<keyword evidence="2" id="KW-1185">Reference proteome</keyword>
<dbReference type="PANTHER" id="PTHR24305:SF226">
    <property type="entry name" value="CYTOCHROME P450 MONOOXYGENASE"/>
    <property type="match status" value="1"/>
</dbReference>
<dbReference type="GO" id="GO:0020037">
    <property type="term" value="F:heme binding"/>
    <property type="evidence" value="ECO:0007669"/>
    <property type="project" value="InterPro"/>
</dbReference>
<evidence type="ECO:0000313" key="2">
    <source>
        <dbReference type="Proteomes" id="UP000799753"/>
    </source>
</evidence>
<dbReference type="InterPro" id="IPR050121">
    <property type="entry name" value="Cytochrome_P450_monoxygenase"/>
</dbReference>
<dbReference type="Pfam" id="PF00067">
    <property type="entry name" value="p450"/>
    <property type="match status" value="1"/>
</dbReference>
<dbReference type="Proteomes" id="UP000799753">
    <property type="component" value="Unassembled WGS sequence"/>
</dbReference>
<feature type="non-terminal residue" evidence="1">
    <location>
        <position position="164"/>
    </location>
</feature>
<dbReference type="SUPFAM" id="SSF48264">
    <property type="entry name" value="Cytochrome P450"/>
    <property type="match status" value="1"/>
</dbReference>
<dbReference type="GO" id="GO:0016705">
    <property type="term" value="F:oxidoreductase activity, acting on paired donors, with incorporation or reduction of molecular oxygen"/>
    <property type="evidence" value="ECO:0007669"/>
    <property type="project" value="InterPro"/>
</dbReference>
<dbReference type="GO" id="GO:0004497">
    <property type="term" value="F:monooxygenase activity"/>
    <property type="evidence" value="ECO:0007669"/>
    <property type="project" value="InterPro"/>
</dbReference>
<dbReference type="Gene3D" id="1.10.630.10">
    <property type="entry name" value="Cytochrome P450"/>
    <property type="match status" value="1"/>
</dbReference>
<feature type="non-terminal residue" evidence="1">
    <location>
        <position position="1"/>
    </location>
</feature>
<dbReference type="EMBL" id="MU006782">
    <property type="protein sequence ID" value="KAF2642051.1"/>
    <property type="molecule type" value="Genomic_DNA"/>
</dbReference>